<evidence type="ECO:0000313" key="2">
    <source>
        <dbReference type="EMBL" id="NOU90120.1"/>
    </source>
</evidence>
<dbReference type="SUPFAM" id="SSF51445">
    <property type="entry name" value="(Trans)glycosidases"/>
    <property type="match status" value="1"/>
</dbReference>
<accession>A0ABX1Z9T5</accession>
<dbReference type="Proteomes" id="UP000658690">
    <property type="component" value="Unassembled WGS sequence"/>
</dbReference>
<dbReference type="Pfam" id="PF19773">
    <property type="entry name" value="DUF6259"/>
    <property type="match status" value="1"/>
</dbReference>
<feature type="domain" description="DUF6259" evidence="1">
    <location>
        <begin position="71"/>
        <end position="241"/>
    </location>
</feature>
<dbReference type="RefSeq" id="WP_171692947.1">
    <property type="nucleotide sequence ID" value="NZ_WHOC01000160.1"/>
</dbReference>
<gene>
    <name evidence="2" type="ORF">GC102_30895</name>
</gene>
<organism evidence="2 3">
    <name type="scientific">Paenibacillus germinis</name>
    <dbReference type="NCBI Taxonomy" id="2654979"/>
    <lineage>
        <taxon>Bacteria</taxon>
        <taxon>Bacillati</taxon>
        <taxon>Bacillota</taxon>
        <taxon>Bacilli</taxon>
        <taxon>Bacillales</taxon>
        <taxon>Paenibacillaceae</taxon>
        <taxon>Paenibacillus</taxon>
    </lineage>
</organism>
<proteinExistence type="predicted"/>
<reference evidence="2 3" key="1">
    <citation type="submission" date="2019-10" db="EMBL/GenBank/DDBJ databases">
        <title>Description of Paenibacillus choica sp. nov.</title>
        <authorList>
            <person name="Carlier A."/>
            <person name="Qi S."/>
        </authorList>
    </citation>
    <scope>NUCLEOTIDE SEQUENCE [LARGE SCALE GENOMIC DNA]</scope>
    <source>
        <strain evidence="2 3">LMG 31460</strain>
    </source>
</reference>
<dbReference type="InterPro" id="IPR046226">
    <property type="entry name" value="DUF6259"/>
</dbReference>
<protein>
    <recommendedName>
        <fullName evidence="1">DUF6259 domain-containing protein</fullName>
    </recommendedName>
</protein>
<keyword evidence="3" id="KW-1185">Reference proteome</keyword>
<name>A0ABX1Z9T5_9BACL</name>
<evidence type="ECO:0000313" key="3">
    <source>
        <dbReference type="Proteomes" id="UP000658690"/>
    </source>
</evidence>
<evidence type="ECO:0000259" key="1">
    <source>
        <dbReference type="Pfam" id="PF19773"/>
    </source>
</evidence>
<dbReference type="EMBL" id="WHOC01000160">
    <property type="protein sequence ID" value="NOU90120.1"/>
    <property type="molecule type" value="Genomic_DNA"/>
</dbReference>
<dbReference type="Gene3D" id="3.20.20.80">
    <property type="entry name" value="Glycosidases"/>
    <property type="match status" value="1"/>
</dbReference>
<dbReference type="InterPro" id="IPR017853">
    <property type="entry name" value="GH"/>
</dbReference>
<sequence>MMWLDYYSDSHGLYLASYDEQFHVAGLHCETFGPAEPGIGFYAIRYPFLENEETWNSGRYDGTIVHKFRDLPRLYEQAKQMGLNHLLLSGWHVDGFDHGFPIYRPDPELGTAEELAEHVQAIRRNGGHVAFYINSKLLNMKYEELTSFRDDYAVHNRTGLMKIERYGDDNLSFAVLCNGSEGWRHYLFETVRFLVDKIGADSMYFDQLGMSPPPFCFRADHNHRHDGWNIGYGQFLDQVNERFAIGSMYEGVTDIHGNKICEQLISTFFYHHSGAFPELYRYTFPDQRLIDMIYPSKKQAMRPVHVSQVSRDMIDRAFLIGCYLWMYDLENDNTFQSDPDMLNYVMKVVRLRKQWLELYGQGTFLDDTEIAHSTSGVTAKTFCFENRETIITVCSRNPESAWTIDFKPKERTVKSADLYELATDSHEGEPASNCKILSVTPLTHEGEPIMQITAASARLAFIHILYDEM</sequence>
<comment type="caution">
    <text evidence="2">The sequence shown here is derived from an EMBL/GenBank/DDBJ whole genome shotgun (WGS) entry which is preliminary data.</text>
</comment>